<dbReference type="PRINTS" id="PR00313">
    <property type="entry name" value="CABNDNGRPT"/>
</dbReference>
<evidence type="ECO:0008006" key="5">
    <source>
        <dbReference type="Google" id="ProtNLM"/>
    </source>
</evidence>
<accession>A0A6L6Q557</accession>
<gene>
    <name evidence="3" type="ORF">GM668_21230</name>
</gene>
<dbReference type="EMBL" id="WNLA01000016">
    <property type="protein sequence ID" value="MTW04599.1"/>
    <property type="molecule type" value="Genomic_DNA"/>
</dbReference>
<organism evidence="3 4">
    <name type="scientific">Pseudoduganella ginsengisoli</name>
    <dbReference type="NCBI Taxonomy" id="1462440"/>
    <lineage>
        <taxon>Bacteria</taxon>
        <taxon>Pseudomonadati</taxon>
        <taxon>Pseudomonadota</taxon>
        <taxon>Betaproteobacteria</taxon>
        <taxon>Burkholderiales</taxon>
        <taxon>Oxalobacteraceae</taxon>
        <taxon>Telluria group</taxon>
        <taxon>Pseudoduganella</taxon>
    </lineage>
</organism>
<dbReference type="AlphaFoldDB" id="A0A6L6Q557"/>
<dbReference type="PANTHER" id="PTHR38340:SF1">
    <property type="entry name" value="S-LAYER PROTEIN"/>
    <property type="match status" value="1"/>
</dbReference>
<sequence length="747" mass="79179">MDYRTATWDVSNNTYVKDGGPKHYSSWHTLDVTLNVNMNSVAGGWSKFKFEVFGVYNDNIFNDAYVRTINVTGGEGDDWFNLNSISDDSGKADWTSTMYMKGGNDTVIMDDDTTERGTDYINLGDGDDYAYAGWGNDTVDGGNGNDIMYGRDGDDKLNGDAGDDILYGNNGNDTLNGGSGDDVLKGGTGSDILNGGDGNDQLSATLGVGYKPVLTGGAGYDVFTLCSDLYMPGSASSSTDWGSIAAGTIAKAGTSNAASYLVKSLFSLGTGWNAIASTAITFGADMLGKFVTELSAGGSAVNTSSIVSGTYIELTDFDPREDTLQLTFDKDVVLDVEYSAVTGATMFVKDTTGAYRIKAALDSDFTSLFGGDVNAIKNMLNTYLSSGLYITSSTVKSNGADVSLSGYTNASGGTLTASDFGVTSGKMYVMGSFAGQTLDGGYDASTTILTGTAGSDVVSLQRIDFSKTDSYNAIESLAQVKTTKQGILYGGDGSDVLIGGTAMDQLNGGSGVDHLYGLGGNDSYTGGAGNDYFHVLTSCLSTDQNSSSTSAANAGSDTITDFNSYLDSDTIYVDNTSVKASDVKYAQSGADIVISFTGQTNTVTLQNKTLTDWTFSTATDTTGNVMITGSYSGPAGCFITTATAEQFGWADNCRVLETLRWFRDHVMAARPDWQRDIGVYYRVAPRIVAATRHDAALYRRLWRRSLRPAVAAIVAGKYQRAYDIYRRMVEELAPARRPSGAHQYPVA</sequence>
<keyword evidence="4" id="KW-1185">Reference proteome</keyword>
<dbReference type="OrthoDB" id="8549906at2"/>
<keyword evidence="2" id="KW-0964">Secreted</keyword>
<protein>
    <recommendedName>
        <fullName evidence="5">Haemolysin-type calcium binding-related domain-containing protein</fullName>
    </recommendedName>
</protein>
<evidence type="ECO:0000256" key="2">
    <source>
        <dbReference type="ARBA" id="ARBA00022525"/>
    </source>
</evidence>
<evidence type="ECO:0000313" key="3">
    <source>
        <dbReference type="EMBL" id="MTW04599.1"/>
    </source>
</evidence>
<evidence type="ECO:0000256" key="1">
    <source>
        <dbReference type="ARBA" id="ARBA00004613"/>
    </source>
</evidence>
<name>A0A6L6Q557_9BURK</name>
<dbReference type="SUPFAM" id="SSF51120">
    <property type="entry name" value="beta-Roll"/>
    <property type="match status" value="2"/>
</dbReference>
<dbReference type="RefSeq" id="WP_155440954.1">
    <property type="nucleotide sequence ID" value="NZ_WNLA01000016.1"/>
</dbReference>
<dbReference type="PROSITE" id="PS00330">
    <property type="entry name" value="HEMOLYSIN_CALCIUM"/>
    <property type="match status" value="2"/>
</dbReference>
<evidence type="ECO:0000313" key="4">
    <source>
        <dbReference type="Proteomes" id="UP000484015"/>
    </source>
</evidence>
<dbReference type="PANTHER" id="PTHR38340">
    <property type="entry name" value="S-LAYER PROTEIN"/>
    <property type="match status" value="1"/>
</dbReference>
<dbReference type="InterPro" id="IPR050557">
    <property type="entry name" value="RTX_toxin/Mannuronan_C5-epim"/>
</dbReference>
<dbReference type="InterPro" id="IPR001343">
    <property type="entry name" value="Hemolysn_Ca-bd"/>
</dbReference>
<dbReference type="GO" id="GO:0005509">
    <property type="term" value="F:calcium ion binding"/>
    <property type="evidence" value="ECO:0007669"/>
    <property type="project" value="InterPro"/>
</dbReference>
<dbReference type="Pfam" id="PF00353">
    <property type="entry name" value="HemolysinCabind"/>
    <property type="match status" value="3"/>
</dbReference>
<dbReference type="InterPro" id="IPR018511">
    <property type="entry name" value="Hemolysin-typ_Ca-bd_CS"/>
</dbReference>
<dbReference type="GO" id="GO:0005576">
    <property type="term" value="C:extracellular region"/>
    <property type="evidence" value="ECO:0007669"/>
    <property type="project" value="UniProtKB-SubCell"/>
</dbReference>
<reference evidence="3 4" key="1">
    <citation type="submission" date="2019-11" db="EMBL/GenBank/DDBJ databases">
        <title>Type strains purchased from KCTC, JCM and DSMZ.</title>
        <authorList>
            <person name="Lu H."/>
        </authorList>
    </citation>
    <scope>NUCLEOTIDE SEQUENCE [LARGE SCALE GENOMIC DNA]</scope>
    <source>
        <strain evidence="3 4">KCTC 42409</strain>
    </source>
</reference>
<proteinExistence type="predicted"/>
<comment type="subcellular location">
    <subcellularLocation>
        <location evidence="1">Secreted</location>
    </subcellularLocation>
</comment>
<dbReference type="Gene3D" id="2.150.10.10">
    <property type="entry name" value="Serralysin-like metalloprotease, C-terminal"/>
    <property type="match status" value="2"/>
</dbReference>
<comment type="caution">
    <text evidence="3">The sequence shown here is derived from an EMBL/GenBank/DDBJ whole genome shotgun (WGS) entry which is preliminary data.</text>
</comment>
<dbReference type="Proteomes" id="UP000484015">
    <property type="component" value="Unassembled WGS sequence"/>
</dbReference>
<dbReference type="InterPro" id="IPR011049">
    <property type="entry name" value="Serralysin-like_metalloprot_C"/>
</dbReference>